<reference evidence="1" key="1">
    <citation type="journal article" date="2022" name="bioRxiv">
        <title>Sequencing and chromosome-scale assembly of the giantPleurodeles waltlgenome.</title>
        <authorList>
            <person name="Brown T."/>
            <person name="Elewa A."/>
            <person name="Iarovenko S."/>
            <person name="Subramanian E."/>
            <person name="Araus A.J."/>
            <person name="Petzold A."/>
            <person name="Susuki M."/>
            <person name="Suzuki K.-i.T."/>
            <person name="Hayashi T."/>
            <person name="Toyoda A."/>
            <person name="Oliveira C."/>
            <person name="Osipova E."/>
            <person name="Leigh N.D."/>
            <person name="Simon A."/>
            <person name="Yun M.H."/>
        </authorList>
    </citation>
    <scope>NUCLEOTIDE SEQUENCE</scope>
    <source>
        <strain evidence="1">20211129_DDA</strain>
        <tissue evidence="1">Liver</tissue>
    </source>
</reference>
<dbReference type="Proteomes" id="UP001066276">
    <property type="component" value="Chromosome 1_2"/>
</dbReference>
<comment type="caution">
    <text evidence="1">The sequence shown here is derived from an EMBL/GenBank/DDBJ whole genome shotgun (WGS) entry which is preliminary data.</text>
</comment>
<organism evidence="1 2">
    <name type="scientific">Pleurodeles waltl</name>
    <name type="common">Iberian ribbed newt</name>
    <dbReference type="NCBI Taxonomy" id="8319"/>
    <lineage>
        <taxon>Eukaryota</taxon>
        <taxon>Metazoa</taxon>
        <taxon>Chordata</taxon>
        <taxon>Craniata</taxon>
        <taxon>Vertebrata</taxon>
        <taxon>Euteleostomi</taxon>
        <taxon>Amphibia</taxon>
        <taxon>Batrachia</taxon>
        <taxon>Caudata</taxon>
        <taxon>Salamandroidea</taxon>
        <taxon>Salamandridae</taxon>
        <taxon>Pleurodelinae</taxon>
        <taxon>Pleurodeles</taxon>
    </lineage>
</organism>
<dbReference type="EMBL" id="JANPWB010000002">
    <property type="protein sequence ID" value="KAJ1208298.1"/>
    <property type="molecule type" value="Genomic_DNA"/>
</dbReference>
<keyword evidence="2" id="KW-1185">Reference proteome</keyword>
<evidence type="ECO:0000313" key="2">
    <source>
        <dbReference type="Proteomes" id="UP001066276"/>
    </source>
</evidence>
<evidence type="ECO:0000313" key="1">
    <source>
        <dbReference type="EMBL" id="KAJ1208298.1"/>
    </source>
</evidence>
<protein>
    <submittedName>
        <fullName evidence="1">Uncharacterized protein</fullName>
    </submittedName>
</protein>
<gene>
    <name evidence="1" type="ORF">NDU88_003684</name>
</gene>
<dbReference type="AlphaFoldDB" id="A0AAV7W6S9"/>
<sequence length="156" mass="16633">MGAPSGLVYVNVISSDVGARSLLWRFWSGLLGAFRGGGFMLLGGDWIIGYSLRLSWLSAQFAPPFQLSSLRSPGGWTLGFTGSGLQSRSRLRMDLACSPRVPVNTASSQLCRDGGSQWALSPLGAWHLSVPPSSALDFRASGLRTDTFTPLLLASL</sequence>
<accession>A0AAV7W6S9</accession>
<proteinExistence type="predicted"/>
<name>A0AAV7W6S9_PLEWA</name>